<dbReference type="Proteomes" id="UP000017469">
    <property type="component" value="Chromosome"/>
</dbReference>
<reference evidence="1 2" key="1">
    <citation type="journal article" date="2013" name="Genome Announc.">
        <title>Complete Genome Sequence of Carnobacterium gilichinskyi Strain WN1359T (DSM 27470T).</title>
        <authorList>
            <person name="Leonard M.T."/>
            <person name="Panayotova N."/>
            <person name="Farmerie W.G."/>
            <person name="Triplett E.W."/>
            <person name="Nicholson W.L."/>
        </authorList>
    </citation>
    <scope>NUCLEOTIDE SEQUENCE [LARGE SCALE GENOMIC DNA]</scope>
    <source>
        <strain evidence="1 2">WN1359</strain>
    </source>
</reference>
<organism evidence="1 2">
    <name type="scientific">Carnobacterium inhibens subsp. gilichinskyi</name>
    <dbReference type="NCBI Taxonomy" id="1266845"/>
    <lineage>
        <taxon>Bacteria</taxon>
        <taxon>Bacillati</taxon>
        <taxon>Bacillota</taxon>
        <taxon>Bacilli</taxon>
        <taxon>Lactobacillales</taxon>
        <taxon>Carnobacteriaceae</taxon>
        <taxon>Carnobacterium</taxon>
    </lineage>
</organism>
<dbReference type="KEGG" id="caw:Q783_01870"/>
<sequence length="180" mass="20835">MKKITSKNNNTYLFQDVPHTGRNSLGIASGKSVLLSIFEGESYNITEDVNLIHYSEILKEEVPTDLENEFFSILKKNKQVKYKKALIDKYQLGNYVHYLPKVKYTQEIVGEKLIIKGNIIYVKSMYKIEAPTVKLDDIILPLESDNTFIYSMDIPTEETKLDFILELTKQIITKSYKVKI</sequence>
<protein>
    <submittedName>
        <fullName evidence="1">Uncharacterized protein</fullName>
    </submittedName>
</protein>
<accession>U5S7D9</accession>
<dbReference type="PATRIC" id="fig|1266845.5.peg.344"/>
<proteinExistence type="predicted"/>
<evidence type="ECO:0000313" key="2">
    <source>
        <dbReference type="Proteomes" id="UP000017469"/>
    </source>
</evidence>
<dbReference type="eggNOG" id="ENOG5033Y89">
    <property type="taxonomic scope" value="Bacteria"/>
</dbReference>
<dbReference type="AlphaFoldDB" id="U5S7D9"/>
<gene>
    <name evidence="1" type="ORF">Q783_01870</name>
</gene>
<name>U5S7D9_9LACT</name>
<evidence type="ECO:0000313" key="1">
    <source>
        <dbReference type="EMBL" id="AGY81100.1"/>
    </source>
</evidence>
<dbReference type="EMBL" id="CP006812">
    <property type="protein sequence ID" value="AGY81100.1"/>
    <property type="molecule type" value="Genomic_DNA"/>
</dbReference>
<dbReference type="HOGENOM" id="CLU_1486889_0_0_9"/>
<dbReference type="RefSeq" id="WP_023176960.1">
    <property type="nucleotide sequence ID" value="NC_022606.1"/>
</dbReference>